<keyword evidence="6" id="KW-0175">Coiled coil</keyword>
<feature type="domain" description="Aminotransferase class V" evidence="7">
    <location>
        <begin position="47"/>
        <end position="147"/>
    </location>
</feature>
<evidence type="ECO:0000259" key="7">
    <source>
        <dbReference type="Pfam" id="PF00266"/>
    </source>
</evidence>
<dbReference type="PANTHER" id="PTHR21152">
    <property type="entry name" value="AMINOTRANSFERASE CLASS V"/>
    <property type="match status" value="1"/>
</dbReference>
<comment type="caution">
    <text evidence="8">The sequence shown here is derived from an EMBL/GenBank/DDBJ whole genome shotgun (WGS) entry which is preliminary data.</text>
</comment>
<accession>A0A3R6VEA5</accession>
<evidence type="ECO:0000256" key="5">
    <source>
        <dbReference type="RuleBase" id="RU004504"/>
    </source>
</evidence>
<evidence type="ECO:0000256" key="4">
    <source>
        <dbReference type="ARBA" id="ARBA00022898"/>
    </source>
</evidence>
<protein>
    <recommendedName>
        <fullName evidence="7">Aminotransferase class V domain-containing protein</fullName>
    </recommendedName>
</protein>
<dbReference type="InterPro" id="IPR020578">
    <property type="entry name" value="Aminotrans_V_PyrdxlP_BS"/>
</dbReference>
<keyword evidence="3" id="KW-0808">Transferase</keyword>
<organism evidence="8 9">
    <name type="scientific">Aphanomyces invadans</name>
    <dbReference type="NCBI Taxonomy" id="157072"/>
    <lineage>
        <taxon>Eukaryota</taxon>
        <taxon>Sar</taxon>
        <taxon>Stramenopiles</taxon>
        <taxon>Oomycota</taxon>
        <taxon>Saprolegniomycetes</taxon>
        <taxon>Saprolegniales</taxon>
        <taxon>Verrucalvaceae</taxon>
        <taxon>Aphanomyces</taxon>
    </lineage>
</organism>
<dbReference type="GO" id="GO:0008453">
    <property type="term" value="F:alanine-glyoxylate transaminase activity"/>
    <property type="evidence" value="ECO:0007669"/>
    <property type="project" value="TreeGrafter"/>
</dbReference>
<dbReference type="InterPro" id="IPR015421">
    <property type="entry name" value="PyrdxlP-dep_Trfase_major"/>
</dbReference>
<evidence type="ECO:0000256" key="1">
    <source>
        <dbReference type="ARBA" id="ARBA00001933"/>
    </source>
</evidence>
<feature type="coiled-coil region" evidence="6">
    <location>
        <begin position="272"/>
        <end position="299"/>
    </location>
</feature>
<sequence>MNPGPIAFEKDVLDAFAHEGISHVDPYFIDVFGNTLENLRKVGERPSVAELSKALSTTQFKAVTITHVDTSTGVLANVAEYTAAVRAAQPDALVIVDSVCALGGEELRMKAWDVDVVLTGSQKCLGVPAGLSILVIRPRALKVHEKLSATKPKYYCDWTNWLGIMKNYEARRPSYFATPAVNHVFALHKCTGAAFSTLSTVPVDGVAANTMTCVYARGVSLAGGLHKEIKTEYFRIGHMGPSTRRADHAAQTVAAIEAALIECGFAIAMPEVQSLAKELNDLQARLNDLTNRATSSCKRKWTWCDVAMSQRKELDDGLHEQKRLKLAVDEHMEIIASLQEVVKSSQRVRSVTNSSSSTVHSHLGRQVPMEDWRCNRLPEDEAAWTAGILNMLTRDYERVDTMLVRNGLVDCHSNLCKTVVRRNLCGSVISIDKLTHLQLQCHTFDDVVKIMNALVLTDRGRECLVKGTKWDTLELLERMEANSMYMKCKAKCPAGAIQWLEGQVAVKRFVELNRVVFVVRSVLEDARHPMAHHQPCYAHDEVGWFVIERQVSRDSPTGVVCCVKSIVSCTPSSPQPACALTTALYSAATSAADCVQKWFRSCVNVYRQQNRSVTELLVHALAQRFRPLCHAIMPPTAMKPTVDAALSLPSDRTDEAPSSIGGTVHKMFVKVTSYYATQGVVGASKAFHLDEIQFKIIVPNIDGGIPTMHRKQVSLQAQDDRSELVLVPKKHLVLAHGCFHKITVGNRLSSDFLGMSESVAMEGKVVDLGTER</sequence>
<evidence type="ECO:0000256" key="6">
    <source>
        <dbReference type="SAM" id="Coils"/>
    </source>
</evidence>
<dbReference type="Gene3D" id="3.40.640.10">
    <property type="entry name" value="Type I PLP-dependent aspartate aminotransferase-like (Major domain)"/>
    <property type="match status" value="1"/>
</dbReference>
<keyword evidence="9" id="KW-1185">Reference proteome</keyword>
<dbReference type="InterPro" id="IPR015422">
    <property type="entry name" value="PyrdxlP-dep_Trfase_small"/>
</dbReference>
<evidence type="ECO:0000256" key="2">
    <source>
        <dbReference type="ARBA" id="ARBA00022576"/>
    </source>
</evidence>
<dbReference type="EMBL" id="QUSY01000147">
    <property type="protein sequence ID" value="RHY32284.1"/>
    <property type="molecule type" value="Genomic_DNA"/>
</dbReference>
<dbReference type="Gene3D" id="3.90.1150.10">
    <property type="entry name" value="Aspartate Aminotransferase, domain 1"/>
    <property type="match status" value="1"/>
</dbReference>
<dbReference type="GO" id="GO:0004760">
    <property type="term" value="F:L-serine-pyruvate transaminase activity"/>
    <property type="evidence" value="ECO:0007669"/>
    <property type="project" value="TreeGrafter"/>
</dbReference>
<dbReference type="VEuPathDB" id="FungiDB:H310_04484"/>
<dbReference type="GO" id="GO:0019265">
    <property type="term" value="P:glycine biosynthetic process, by transamination of glyoxylate"/>
    <property type="evidence" value="ECO:0007669"/>
    <property type="project" value="TreeGrafter"/>
</dbReference>
<comment type="cofactor">
    <cofactor evidence="1 5">
        <name>pyridoxal 5'-phosphate</name>
        <dbReference type="ChEBI" id="CHEBI:597326"/>
    </cofactor>
</comment>
<dbReference type="SUPFAM" id="SSF53383">
    <property type="entry name" value="PLP-dependent transferases"/>
    <property type="match status" value="1"/>
</dbReference>
<evidence type="ECO:0000313" key="8">
    <source>
        <dbReference type="EMBL" id="RHY32284.1"/>
    </source>
</evidence>
<evidence type="ECO:0000256" key="3">
    <source>
        <dbReference type="ARBA" id="ARBA00022679"/>
    </source>
</evidence>
<dbReference type="InterPro" id="IPR000192">
    <property type="entry name" value="Aminotrans_V_dom"/>
</dbReference>
<reference evidence="8 9" key="1">
    <citation type="submission" date="2018-08" db="EMBL/GenBank/DDBJ databases">
        <title>Aphanomyces genome sequencing and annotation.</title>
        <authorList>
            <person name="Minardi D."/>
            <person name="Oidtmann B."/>
            <person name="Van Der Giezen M."/>
            <person name="Studholme D.J."/>
        </authorList>
    </citation>
    <scope>NUCLEOTIDE SEQUENCE [LARGE SCALE GENOMIC DNA]</scope>
    <source>
        <strain evidence="8 9">NJM0002</strain>
    </source>
</reference>
<evidence type="ECO:0000313" key="9">
    <source>
        <dbReference type="Proteomes" id="UP000285060"/>
    </source>
</evidence>
<dbReference type="Pfam" id="PF00266">
    <property type="entry name" value="Aminotran_5"/>
    <property type="match status" value="1"/>
</dbReference>
<dbReference type="PANTHER" id="PTHR21152:SF24">
    <property type="entry name" value="ALANINE--GLYOXYLATE AMINOTRANSFERASE 1"/>
    <property type="match status" value="1"/>
</dbReference>
<dbReference type="PROSITE" id="PS00595">
    <property type="entry name" value="AA_TRANSFER_CLASS_5"/>
    <property type="match status" value="1"/>
</dbReference>
<dbReference type="InterPro" id="IPR015424">
    <property type="entry name" value="PyrdxlP-dep_Trfase"/>
</dbReference>
<dbReference type="AlphaFoldDB" id="A0A3R6VEA5"/>
<proteinExistence type="predicted"/>
<gene>
    <name evidence="8" type="ORF">DYB32_002704</name>
</gene>
<keyword evidence="2" id="KW-0032">Aminotransferase</keyword>
<dbReference type="Proteomes" id="UP000285060">
    <property type="component" value="Unassembled WGS sequence"/>
</dbReference>
<dbReference type="GO" id="GO:0005777">
    <property type="term" value="C:peroxisome"/>
    <property type="evidence" value="ECO:0007669"/>
    <property type="project" value="TreeGrafter"/>
</dbReference>
<keyword evidence="4" id="KW-0663">Pyridoxal phosphate</keyword>
<name>A0A3R6VEA5_9STRA</name>